<dbReference type="SMART" id="SM00282">
    <property type="entry name" value="LamG"/>
    <property type="match status" value="2"/>
</dbReference>
<dbReference type="PROSITE" id="PS50025">
    <property type="entry name" value="LAM_G_DOMAIN"/>
    <property type="match status" value="1"/>
</dbReference>
<dbReference type="Proteomes" id="UP000011014">
    <property type="component" value="Unassembled WGS sequence"/>
</dbReference>
<dbReference type="FunFam" id="2.10.25.10:FF:000090">
    <property type="entry name" value="laminin subunit alpha"/>
    <property type="match status" value="3"/>
</dbReference>
<keyword evidence="9 10" id="KW-0424">Laminin EGF-like domain</keyword>
<feature type="disulfide bond" evidence="10">
    <location>
        <begin position="1917"/>
        <end position="1929"/>
    </location>
</feature>
<feature type="disulfide bond" evidence="10">
    <location>
        <begin position="488"/>
        <end position="497"/>
    </location>
</feature>
<feature type="disulfide bond" evidence="10">
    <location>
        <begin position="1301"/>
        <end position="1310"/>
    </location>
</feature>
<dbReference type="InterPro" id="IPR050440">
    <property type="entry name" value="Laminin/Netrin_ECM"/>
</dbReference>
<comment type="caution">
    <text evidence="10">Lacks conserved residue(s) required for the propagation of feature annotation.</text>
</comment>
<dbReference type="PANTHER" id="PTHR10574">
    <property type="entry name" value="NETRIN/LAMININ-RELATED"/>
    <property type="match status" value="1"/>
</dbReference>
<dbReference type="PROSITE" id="PS50027">
    <property type="entry name" value="EGF_LAM_2"/>
    <property type="match status" value="8"/>
</dbReference>
<dbReference type="Pfam" id="PF00055">
    <property type="entry name" value="Laminin_N"/>
    <property type="match status" value="1"/>
</dbReference>
<feature type="domain" description="Laminin EGF-like" evidence="13">
    <location>
        <begin position="514"/>
        <end position="564"/>
    </location>
</feature>
<dbReference type="CDD" id="cd00110">
    <property type="entry name" value="LamG"/>
    <property type="match status" value="2"/>
</dbReference>
<sequence length="3305" mass="369776">MGLLMLLAVFGPLAQGKETKVEDYGVLAPKYFNLATGKKIDATATCGTERPEVFCKLSAGSDYLQDPDETLIRYLGTGTGGQFCDLCNAEEPSKAHPIENAIDGTENWWQSPPLSSNTLEKDFNKVNVTIDLGQVFHVAYIVIKFANSPRAGRWVLERSLDGENFHPWQYFANHGSDCPPNFGITHTGANDWVSIDDEVRCTSDFSEIPPLENGEIIVSLIKGRPGAVNFWSSPTLQAWTKARKIRLRFELAKTLLGHLMGIMENDESVTRRYFYSIKDISIGGRCDCNGHADECSADKNSGDYKLRCDCKHNTAGISCQECMPLFNQRKWKHAERDHENECVACNCHQHADRCYYDENVERNGLSVSAEGIYEGGGVCVDCKHHTTGINCERCENGFYRNPAADIIDVGACLECDCPSNYTDTTCDHDTGACKCKEKYAGHLCNSCAEGFMNFPECDPCPCFYAGTKATQDASGQCRPDDISGTCSCKENYTGPMCDQCADGFFNFPDCIPSCECDLNGAESGYCDKVTGQCQCRQTDGLAQTTGRRCDSCALGFFNFPKCESCPCHPDGIANPDKAYCSFFETGTCTCKRATGGMYCEQCLNKHWNLQGTNPDGCEECGCFRAGLLNEIKDCASSDGQCSCKNHVCTRKCSKCLDGFYGLEEKDYFGCVPCSCDVGGTQGGALAQCEANNGQCTCKDHVKGRRCDDVESGWYFPTLYKYKFEAEDGYLDSGEHVRYGVDKALFPGFSLRGYAELSDIQPAVVTHGEIEKPLPNTIPLYKVHMRFVNPTTKLITARLNISDLACVESDDLVVKCKAPQIVEIKLPQSTEPSTATFSTDAVLSEGEYKFRLEIDTDGTEFKKEGVLVDYIALLPADYYEPRILKQKVEEPCKFSESIGTKCMMYEHFPLPTGTVVREYSTYKLPLRGDFEIIPPLVYNTVAGRTQPFEKMLMLDGTKIDGSENLYAQIDIQTAGKYVIVMDYVNRVERIQQVRIDVLYRKNAVERDDARLYYNAYACNYLFSCRQVGVTLNREVSAIDMDAGPIYLSITHEGRIRDDQMLFIRRIHVIPFEEWSVEVVQPKKLGIFSHGPKFTNADESAYPSTPASATTIQLSDSLWFVPPQNGTKAQVSTELHAEEPSLVVIHYYNVESLSYNTSIFIESAVESFHGTVRIEHCQLTSGCRAIVYLQNGDKVFPFTEQNITLSINFEENSPLRLKNFLVIPETKWSLEQLDLAELNHADSFIKNCGFLIDPSSDEVSETCKNNALTLVMSNSNPRQCQCATAGTVGYSEKCEAYGGQCECKPNVIGRDCSRCEVGYYNWPNCRKCNCVGNTVCDENTGECLCPANTSEDCLSCQNDAYGYHHITGCKLCNCNAEGTIGASESCDDHNGQCACLPSITGKSCDRCLPGYYGFPNCKKCECDERGTIGDNNQCDVKTGACQCKDNVEGTSCSRCKAGSFFLDSQNPAGCISCFCSDLIQPETGHADCRPSDFAVLTVSDMSTAEDWRVQVNKAGGQARRSDSQARKPLYWIAPVSKYGGNRHGAYGGFLEYTITWDEEEHDRATNNAFSSLNTDPDLYLDGGGLSIYWKSDEHRSDSSFMTVRVPLMENGFYSALSHQPISRNELLKVLRELTEIQISNLILEDTDFTDQLEMPYSDTSQASRYAHRSRVEVCTCPEGHKGPSCEECEKGYYWEKSNTEGSRYQRCQKCKCNNHCDYCDEDGYPRRWETSSLMAGQNCEYCAEGYIGYAKGGTSSDCKRCPCPSEQNSHSVSCYHDKDDFKIVCNCQYGYTGPACEKCDAGFFGRPNMINQECKKCDCNGNSDMSTGKVQCDDQDGTCLACVNDTAGKHCEKCAPFFFGNAIEKTCESCVCNICGSQGCDNIFGDCQCKPNVIGETCDKCADGFWDFDSCHITGCKTCACHPEGSLSDVCDKLTGQCTCKPGVEGLSCDKCQEGHYDLTSTGCKSCNCPAGLPCDSQTGRCECPPGVIGAQCDQCENPRAVTRSSGLNTRCEACSSCIDWLLGPRETGDWNEFVGYEEKSLDLYTTEISIRLTDLEVTKAGGLAYRRLNIMDKELKGLKNHVNSLENNLYGYSTGDQVREFEKMYNSMINTCHDVHEYEVKTQVSTDESKTRFEECTVITAAVDEMSFRMINIKKKNEINFDEFDNEWLPTAQEIIYNISNVHFPEVLRLENNEETVIEQALATETLNEVNRRYNVSTLETKGRLMIEDMEERKMKLDQFKETLDQITEDLSHVLDLTEVNNKTILQIIADVKHYTESYYETSKILNAANIMNNETRHDYSILYSDDLLSQFEKDIERLNSDAKIIAGLKQMNERVEKSKAVIAQIGEEERDWVGDAGKHAATIDQIHRSIDQVIKNSYAEVDSANELLDNLVDRLPTLAQRSEEKLVCEGVRDALLVTDKKLDETQNHLNLLVKEKDPLDAQFAQLEMIYNSPVDSDSYQTLQENIEIFKEVNQSTPVDDILAVANEVQADLAITLISKDFITNYTEEVTKMITNTEDTMKACSNKLETAATSVSEDSFAEVQKEIEVITKDTEDMFAEMQRSIDEIMEQIEMSKTLVNYISNKIPLQIKDDEYTKYDISELKYPVELVDEVNLEILVRPRKPSSHILTLHESETSFLTLEILEGKPRVVFKNGASDPVILKSDDEVFRPEEQVWQKIRVRRSVDQLVLHVSKLDESTKSSEVFVSFENGGPSFASNTTSLILGALPEPLDGVKSTSTKMELAEVMLNGREIFVWNFDESADEFSRQQQHLNWEQILQQSPVEETAGCFQFSGQDSWAHLTEETHAKYMVNQDSGTIVFQMKLRATTQADALIFFIGDPLQKDYFLALELRNGEPVFSYNLGYKAGPNAVRLERPKTNDPYIPTAFGMKPKKVSKTQHDSNELTLRIGMVGGVAGLSVKEWNVNKVVSVENDFYIKKKSKNCHGCEFRISNQIHLGGFQTHYGDLSHLSEYVPMFDKRYTGCIGKTAINHKPLDLAPGSSVMKSGILPGCKTPNIQKISFNGNEAIVRKNLKGSLSNFRTVFSFTIQENLPVNKRVHIRVEAKEMSRGKTKFIISFDKQSVNKRLRIAKASISTLFIGESPVKCPSTLDNVEGFTGSVFDVKFDDRDMNPKRIQNAPAILNKPGEPGFFAGPRGTAIDFELTKRLEKFELTLTPMESNFELVEIFNKEKDAHMEIKVEEDQVVAYIYIAKGVARVAVRNKDCRSQPLQISVEFENNGSDEQVILKVNDSKKKQTLRDHMTVLDGSVSFKRLSGCLTDFYINEEPVEWNTHPLYIRGDFYSLTCPV</sequence>
<evidence type="ECO:0000256" key="7">
    <source>
        <dbReference type="ARBA" id="ARBA00023157"/>
    </source>
</evidence>
<feature type="domain" description="Laminin EGF-like" evidence="13">
    <location>
        <begin position="1278"/>
        <end position="1325"/>
    </location>
</feature>
<proteinExistence type="predicted"/>
<feature type="signal peptide" evidence="11">
    <location>
        <begin position="1"/>
        <end position="16"/>
    </location>
</feature>
<feature type="disulfide bond" evidence="10">
    <location>
        <begin position="514"/>
        <end position="526"/>
    </location>
</feature>
<keyword evidence="2" id="KW-0964">Secreted</keyword>
<feature type="domain" description="Laminin IV type A" evidence="14">
    <location>
        <begin position="1489"/>
        <end position="1671"/>
    </location>
</feature>
<keyword evidence="5" id="KW-0677">Repeat</keyword>
<dbReference type="GO" id="GO:0009887">
    <property type="term" value="P:animal organ morphogenesis"/>
    <property type="evidence" value="ECO:0007669"/>
    <property type="project" value="TreeGrafter"/>
</dbReference>
<feature type="domain" description="Laminin EGF-like" evidence="13">
    <location>
        <begin position="1370"/>
        <end position="1417"/>
    </location>
</feature>
<dbReference type="InterPro" id="IPR056863">
    <property type="entry name" value="LMN_ATRN_NET-like_EGF"/>
</dbReference>
<dbReference type="Gene3D" id="2.60.120.200">
    <property type="match status" value="2"/>
</dbReference>
<dbReference type="FunFam" id="2.10.25.10:FF:000105">
    <property type="entry name" value="laminin subunit gamma-1"/>
    <property type="match status" value="1"/>
</dbReference>
<feature type="disulfide bond" evidence="10">
    <location>
        <begin position="1887"/>
        <end position="1896"/>
    </location>
</feature>
<feature type="domain" description="Laminin EGF-like" evidence="13">
    <location>
        <begin position="1418"/>
        <end position="1470"/>
    </location>
</feature>
<dbReference type="FunFam" id="2.10.25.10:FF:000209">
    <property type="entry name" value="Laminin subunit alpha 5"/>
    <property type="match status" value="2"/>
</dbReference>
<evidence type="ECO:0000313" key="16">
    <source>
        <dbReference type="EMBL" id="CBY32317.1"/>
    </source>
</evidence>
<dbReference type="PROSITE" id="PS51115">
    <property type="entry name" value="LAMININ_IVA"/>
    <property type="match status" value="1"/>
</dbReference>
<dbReference type="InterPro" id="IPR001791">
    <property type="entry name" value="Laminin_G"/>
</dbReference>
<evidence type="ECO:0008006" key="17">
    <source>
        <dbReference type="Google" id="ProtNLM"/>
    </source>
</evidence>
<dbReference type="Pfam" id="PF00052">
    <property type="entry name" value="Laminin_B"/>
    <property type="match status" value="1"/>
</dbReference>
<evidence type="ECO:0000256" key="1">
    <source>
        <dbReference type="ARBA" id="ARBA00004302"/>
    </source>
</evidence>
<dbReference type="Gene3D" id="2.60.120.260">
    <property type="entry name" value="Galactose-binding domain-like"/>
    <property type="match status" value="1"/>
</dbReference>
<evidence type="ECO:0000259" key="13">
    <source>
        <dbReference type="PROSITE" id="PS50027"/>
    </source>
</evidence>
<dbReference type="SMART" id="SM00180">
    <property type="entry name" value="EGF_Lam"/>
    <property type="match status" value="17"/>
</dbReference>
<comment type="subcellular location">
    <subcellularLocation>
        <location evidence="1">Secreted</location>
        <location evidence="1">Extracellular space</location>
        <location evidence="1">Extracellular matrix</location>
        <location evidence="1">Basement membrane</location>
    </subcellularLocation>
</comment>
<dbReference type="SUPFAM" id="SSF49785">
    <property type="entry name" value="Galactose-binding domain-like"/>
    <property type="match status" value="1"/>
</dbReference>
<evidence type="ECO:0000259" key="12">
    <source>
        <dbReference type="PROSITE" id="PS50025"/>
    </source>
</evidence>
<organism evidence="16">
    <name type="scientific">Oikopleura dioica</name>
    <name type="common">Tunicate</name>
    <dbReference type="NCBI Taxonomy" id="34765"/>
    <lineage>
        <taxon>Eukaryota</taxon>
        <taxon>Metazoa</taxon>
        <taxon>Chordata</taxon>
        <taxon>Tunicata</taxon>
        <taxon>Appendicularia</taxon>
        <taxon>Copelata</taxon>
        <taxon>Oikopleuridae</taxon>
        <taxon>Oikopleura</taxon>
    </lineage>
</organism>
<feature type="disulfide bond" evidence="10">
    <location>
        <begin position="435"/>
        <end position="444"/>
    </location>
</feature>
<dbReference type="PANTHER" id="PTHR10574:SF406">
    <property type="entry name" value="LAMININ SUBUNIT ALPHA 5"/>
    <property type="match status" value="1"/>
</dbReference>
<feature type="domain" description="Laminin EGF-like" evidence="13">
    <location>
        <begin position="460"/>
        <end position="512"/>
    </location>
</feature>
<dbReference type="SUPFAM" id="SSF57196">
    <property type="entry name" value="EGF/Laminin"/>
    <property type="match status" value="12"/>
</dbReference>
<feature type="domain" description="Laminin EGF-like" evidence="13">
    <location>
        <begin position="1917"/>
        <end position="1964"/>
    </location>
</feature>
<feature type="disulfide bond" evidence="10">
    <location>
        <begin position="1441"/>
        <end position="1450"/>
    </location>
</feature>
<feature type="domain" description="Laminin G" evidence="12">
    <location>
        <begin position="2787"/>
        <end position="3010"/>
    </location>
</feature>
<feature type="domain" description="Laminin N-terminal" evidence="15">
    <location>
        <begin position="23"/>
        <end position="285"/>
    </location>
</feature>
<keyword evidence="8" id="KW-0325">Glycoprotein</keyword>
<dbReference type="FunFam" id="2.10.25.10:FF:000242">
    <property type="entry name" value="Laminin subunit alpha 1"/>
    <property type="match status" value="1"/>
</dbReference>
<reference evidence="16" key="1">
    <citation type="journal article" date="2010" name="Science">
        <title>Plasticity of animal genome architecture unmasked by rapid evolution of a pelagic tunicate.</title>
        <authorList>
            <person name="Denoeud F."/>
            <person name="Henriet S."/>
            <person name="Mungpakdee S."/>
            <person name="Aury J.M."/>
            <person name="Da Silva C."/>
            <person name="Brinkmann H."/>
            <person name="Mikhaleva J."/>
            <person name="Olsen L.C."/>
            <person name="Jubin C."/>
            <person name="Canestro C."/>
            <person name="Bouquet J.M."/>
            <person name="Danks G."/>
            <person name="Poulain J."/>
            <person name="Campsteijn C."/>
            <person name="Adamski M."/>
            <person name="Cross I."/>
            <person name="Yadetie F."/>
            <person name="Muffato M."/>
            <person name="Louis A."/>
            <person name="Butcher S."/>
            <person name="Tsagkogeorga G."/>
            <person name="Konrad A."/>
            <person name="Singh S."/>
            <person name="Jensen M.F."/>
            <person name="Cong E.H."/>
            <person name="Eikeseth-Otteraa H."/>
            <person name="Noel B."/>
            <person name="Anthouard V."/>
            <person name="Porcel B.M."/>
            <person name="Kachouri-Lafond R."/>
            <person name="Nishino A."/>
            <person name="Ugolini M."/>
            <person name="Chourrout P."/>
            <person name="Nishida H."/>
            <person name="Aasland R."/>
            <person name="Huzurbazar S."/>
            <person name="Westhof E."/>
            <person name="Delsuc F."/>
            <person name="Lehrach H."/>
            <person name="Reinhardt R."/>
            <person name="Weissenbach J."/>
            <person name="Roy S.W."/>
            <person name="Artiguenave F."/>
            <person name="Postlethwait J.H."/>
            <person name="Manak J.R."/>
            <person name="Thompson E.M."/>
            <person name="Jaillon O."/>
            <person name="Du Pasquier L."/>
            <person name="Boudinot P."/>
            <person name="Liberles D.A."/>
            <person name="Volff J.N."/>
            <person name="Philippe H."/>
            <person name="Lenhard B."/>
            <person name="Roest Crollius H."/>
            <person name="Wincker P."/>
            <person name="Chourrout D."/>
        </authorList>
    </citation>
    <scope>NUCLEOTIDE SEQUENCE [LARGE SCALE GENOMIC DNA]</scope>
</reference>
<keyword evidence="3" id="KW-0272">Extracellular matrix</keyword>
<dbReference type="InterPro" id="IPR002049">
    <property type="entry name" value="LE_dom"/>
</dbReference>
<dbReference type="PRINTS" id="PR00011">
    <property type="entry name" value="EGFLAMININ"/>
</dbReference>
<evidence type="ECO:0000256" key="10">
    <source>
        <dbReference type="PROSITE-ProRule" id="PRU00460"/>
    </source>
</evidence>
<keyword evidence="7 10" id="KW-1015">Disulfide bond</keyword>
<evidence type="ECO:0000259" key="15">
    <source>
        <dbReference type="PROSITE" id="PS51117"/>
    </source>
</evidence>
<dbReference type="InterPro" id="IPR000034">
    <property type="entry name" value="Laminin_IV"/>
</dbReference>
<dbReference type="InterPro" id="IPR013320">
    <property type="entry name" value="ConA-like_dom_sf"/>
</dbReference>
<dbReference type="InterPro" id="IPR008979">
    <property type="entry name" value="Galactose-bd-like_sf"/>
</dbReference>
<dbReference type="PROSITE" id="PS01248">
    <property type="entry name" value="EGF_LAM_1"/>
    <property type="match status" value="4"/>
</dbReference>
<dbReference type="SUPFAM" id="SSF49899">
    <property type="entry name" value="Concanavalin A-like lectins/glucanases"/>
    <property type="match status" value="2"/>
</dbReference>
<dbReference type="SMART" id="SM00281">
    <property type="entry name" value="LamB"/>
    <property type="match status" value="1"/>
</dbReference>
<dbReference type="Pfam" id="PF00053">
    <property type="entry name" value="EGF_laminin"/>
    <property type="match status" value="14"/>
</dbReference>
<evidence type="ECO:0000259" key="14">
    <source>
        <dbReference type="PROSITE" id="PS51115"/>
    </source>
</evidence>
<evidence type="ECO:0000256" key="11">
    <source>
        <dbReference type="SAM" id="SignalP"/>
    </source>
</evidence>
<dbReference type="EMBL" id="FN654344">
    <property type="protein sequence ID" value="CBY32317.1"/>
    <property type="molecule type" value="Genomic_DNA"/>
</dbReference>
<dbReference type="GO" id="GO:0009888">
    <property type="term" value="P:tissue development"/>
    <property type="evidence" value="ECO:0007669"/>
    <property type="project" value="TreeGrafter"/>
</dbReference>
<dbReference type="Pfam" id="PF24973">
    <property type="entry name" value="EGF_LMN_ATRN"/>
    <property type="match status" value="1"/>
</dbReference>
<feature type="disulfide bond" evidence="10">
    <location>
        <begin position="516"/>
        <end position="533"/>
    </location>
</feature>
<feature type="disulfide bond" evidence="10">
    <location>
        <begin position="1938"/>
        <end position="1947"/>
    </location>
</feature>
<feature type="disulfide bond" evidence="10">
    <location>
        <begin position="1919"/>
        <end position="1936"/>
    </location>
</feature>
<dbReference type="SMART" id="SM00136">
    <property type="entry name" value="LamNT"/>
    <property type="match status" value="1"/>
</dbReference>
<gene>
    <name evidence="16" type="ORF">GSOID_T00030739001</name>
</gene>
<keyword evidence="4 11" id="KW-0732">Signal</keyword>
<feature type="chain" id="PRO_5003193837" description="Laminin subunit alpha" evidence="11">
    <location>
        <begin position="17"/>
        <end position="3305"/>
    </location>
</feature>
<evidence type="ECO:0000256" key="5">
    <source>
        <dbReference type="ARBA" id="ARBA00022737"/>
    </source>
</evidence>
<dbReference type="FunFam" id="2.10.25.10:FF:000051">
    <property type="entry name" value="Laminin subunit alpha 4"/>
    <property type="match status" value="1"/>
</dbReference>
<protein>
    <recommendedName>
        <fullName evidence="17">Laminin subunit alpha</fullName>
    </recommendedName>
</protein>
<dbReference type="FunFam" id="2.10.25.10:FF:000069">
    <property type="entry name" value="Laminin subunit alpha 1"/>
    <property type="match status" value="1"/>
</dbReference>
<dbReference type="GO" id="GO:0005604">
    <property type="term" value="C:basement membrane"/>
    <property type="evidence" value="ECO:0007669"/>
    <property type="project" value="UniProtKB-SubCell"/>
</dbReference>
<feature type="domain" description="Laminin EGF-like" evidence="13">
    <location>
        <begin position="415"/>
        <end position="459"/>
    </location>
</feature>
<evidence type="ECO:0000256" key="2">
    <source>
        <dbReference type="ARBA" id="ARBA00022525"/>
    </source>
</evidence>
<evidence type="ECO:0000256" key="9">
    <source>
        <dbReference type="ARBA" id="ARBA00023292"/>
    </source>
</evidence>
<dbReference type="Gene3D" id="2.10.25.10">
    <property type="entry name" value="Laminin"/>
    <property type="match status" value="15"/>
</dbReference>
<dbReference type="GO" id="GO:0005576">
    <property type="term" value="C:extracellular region"/>
    <property type="evidence" value="ECO:0007669"/>
    <property type="project" value="UniProtKB-ARBA"/>
</dbReference>
<dbReference type="Pfam" id="PF02210">
    <property type="entry name" value="Laminin_G_2"/>
    <property type="match status" value="2"/>
</dbReference>
<dbReference type="InterPro" id="IPR008211">
    <property type="entry name" value="Laminin_N"/>
</dbReference>
<evidence type="ECO:0000256" key="6">
    <source>
        <dbReference type="ARBA" id="ARBA00022869"/>
    </source>
</evidence>
<feature type="domain" description="Laminin EGF-like" evidence="13">
    <location>
        <begin position="1868"/>
        <end position="1916"/>
    </location>
</feature>
<dbReference type="SMART" id="SM00181">
    <property type="entry name" value="EGF"/>
    <property type="match status" value="9"/>
</dbReference>
<dbReference type="InterPro" id="IPR000742">
    <property type="entry name" value="EGF"/>
</dbReference>
<evidence type="ECO:0000256" key="8">
    <source>
        <dbReference type="ARBA" id="ARBA00023180"/>
    </source>
</evidence>
<dbReference type="PROSITE" id="PS51117">
    <property type="entry name" value="LAMININ_NTER"/>
    <property type="match status" value="1"/>
</dbReference>
<accession>E4Y9T0</accession>
<feature type="disulfide bond" evidence="10">
    <location>
        <begin position="1393"/>
        <end position="1402"/>
    </location>
</feature>
<evidence type="ECO:0000256" key="3">
    <source>
        <dbReference type="ARBA" id="ARBA00022530"/>
    </source>
</evidence>
<name>E4Y9T0_OIKDI</name>
<keyword evidence="6" id="KW-0084">Basement membrane</keyword>
<evidence type="ECO:0000256" key="4">
    <source>
        <dbReference type="ARBA" id="ARBA00022729"/>
    </source>
</evidence>
<dbReference type="CDD" id="cd00055">
    <property type="entry name" value="EGF_Lam"/>
    <property type="match status" value="16"/>
</dbReference>